<evidence type="ECO:0000313" key="1">
    <source>
        <dbReference type="EMBL" id="CAM9647419.1"/>
    </source>
</evidence>
<evidence type="ECO:0000313" key="2">
    <source>
        <dbReference type="Proteomes" id="UP001162501"/>
    </source>
</evidence>
<accession>A0AC59YF64</accession>
<gene>
    <name evidence="1" type="ORF">MRATA1EN22A_LOCUS5469</name>
</gene>
<dbReference type="EMBL" id="OX596098">
    <property type="protein sequence ID" value="CAM9647419.1"/>
    <property type="molecule type" value="Genomic_DNA"/>
</dbReference>
<organism evidence="1 2">
    <name type="scientific">Rangifer tarandus platyrhynchus</name>
    <name type="common">Svalbard reindeer</name>
    <dbReference type="NCBI Taxonomy" id="3082113"/>
    <lineage>
        <taxon>Eukaryota</taxon>
        <taxon>Metazoa</taxon>
        <taxon>Chordata</taxon>
        <taxon>Craniata</taxon>
        <taxon>Vertebrata</taxon>
        <taxon>Euteleostomi</taxon>
        <taxon>Mammalia</taxon>
        <taxon>Eutheria</taxon>
        <taxon>Laurasiatheria</taxon>
        <taxon>Artiodactyla</taxon>
        <taxon>Ruminantia</taxon>
        <taxon>Pecora</taxon>
        <taxon>Cervidae</taxon>
        <taxon>Odocoileinae</taxon>
        <taxon>Rangifer</taxon>
    </lineage>
</organism>
<dbReference type="Proteomes" id="UP001162501">
    <property type="component" value="Chromosome 14"/>
</dbReference>
<feature type="non-terminal residue" evidence="1">
    <location>
        <position position="81"/>
    </location>
</feature>
<name>A0AC59YF64_RANTA</name>
<proteinExistence type="predicted"/>
<reference evidence="1" key="1">
    <citation type="submission" date="2023-05" db="EMBL/GenBank/DDBJ databases">
        <authorList>
            <consortium name="ELIXIR-Norway"/>
        </authorList>
    </citation>
    <scope>NUCLEOTIDE SEQUENCE</scope>
</reference>
<sequence length="81" mass="8764">MTMLVSGGVRTWCNDPACGPWRSLETHVFHTEPRAVRRPDGPGHWGIRAAELQLLESPASAGCWQSKAEPVAHQGAGGLYL</sequence>
<reference evidence="1" key="2">
    <citation type="submission" date="2025-03" db="EMBL/GenBank/DDBJ databases">
        <authorList>
            <consortium name="ELIXIR-Norway"/>
            <consortium name="Elixir Norway"/>
        </authorList>
    </citation>
    <scope>NUCLEOTIDE SEQUENCE</scope>
</reference>
<protein>
    <submittedName>
        <fullName evidence="1">Uncharacterized protein</fullName>
    </submittedName>
</protein>